<feature type="region of interest" description="Disordered" evidence="2">
    <location>
        <begin position="189"/>
        <end position="212"/>
    </location>
</feature>
<feature type="compositionally biased region" description="Basic residues" evidence="2">
    <location>
        <begin position="307"/>
        <end position="321"/>
    </location>
</feature>
<sequence>MEHLSDELLLCILDDFLIDPADWARWSATCRRFRRLGTPLCLDLMQQTEEPYTTTTTTTTTTTATTTTTLPHTYSGLDFSDPNWTPVVIRADVEAAMAAGRGLEEVCNGQLDQVVLDVPFPRHRHATVVGKHGLTIAKLSADHNVRIMIPHKDSRHDMIQLEGDLLPVQQCLIDLLQLASRIMPAASLKRDDGATSSGGSNTQQQQEHQVSDSLLVPLAPSQTKIRNVARKTDCSIKKKKYADGWQLFVAGKSAEQVAAGIALFRKWRDDVQKQQQRQSATGIAAQGEPPQQQQQEPQQGDNVSTFNKRRRNKMRGRKKTRTPSSTNEDTN</sequence>
<dbReference type="InterPro" id="IPR004087">
    <property type="entry name" value="KH_dom"/>
</dbReference>
<dbReference type="EMBL" id="HBIM01006726">
    <property type="protein sequence ID" value="CAE0407941.1"/>
    <property type="molecule type" value="Transcribed_RNA"/>
</dbReference>
<evidence type="ECO:0000256" key="1">
    <source>
        <dbReference type="PROSITE-ProRule" id="PRU00117"/>
    </source>
</evidence>
<keyword evidence="1" id="KW-0694">RNA-binding</keyword>
<dbReference type="AlphaFoldDB" id="A0A7S3L1B4"/>
<proteinExistence type="predicted"/>
<protein>
    <recommendedName>
        <fullName evidence="3">K Homology domain-containing protein</fullName>
    </recommendedName>
</protein>
<accession>A0A7S3L1B4</accession>
<dbReference type="InterPro" id="IPR036612">
    <property type="entry name" value="KH_dom_type_1_sf"/>
</dbReference>
<feature type="region of interest" description="Disordered" evidence="2">
    <location>
        <begin position="273"/>
        <end position="331"/>
    </location>
</feature>
<dbReference type="InterPro" id="IPR004088">
    <property type="entry name" value="KH_dom_type_1"/>
</dbReference>
<dbReference type="GO" id="GO:0003723">
    <property type="term" value="F:RNA binding"/>
    <property type="evidence" value="ECO:0007669"/>
    <property type="project" value="UniProtKB-UniRule"/>
</dbReference>
<dbReference type="Pfam" id="PF00013">
    <property type="entry name" value="KH_1"/>
    <property type="match status" value="1"/>
</dbReference>
<feature type="compositionally biased region" description="Polar residues" evidence="2">
    <location>
        <begin position="194"/>
        <end position="212"/>
    </location>
</feature>
<dbReference type="SUPFAM" id="SSF81383">
    <property type="entry name" value="F-box domain"/>
    <property type="match status" value="1"/>
</dbReference>
<dbReference type="PROSITE" id="PS50084">
    <property type="entry name" value="KH_TYPE_1"/>
    <property type="match status" value="1"/>
</dbReference>
<name>A0A7S3L1B4_9STRA</name>
<feature type="compositionally biased region" description="Low complexity" evidence="2">
    <location>
        <begin position="286"/>
        <end position="300"/>
    </location>
</feature>
<evidence type="ECO:0000313" key="4">
    <source>
        <dbReference type="EMBL" id="CAE0407941.1"/>
    </source>
</evidence>
<dbReference type="SUPFAM" id="SSF54791">
    <property type="entry name" value="Eukaryotic type KH-domain (KH-domain type I)"/>
    <property type="match status" value="1"/>
</dbReference>
<dbReference type="InterPro" id="IPR036047">
    <property type="entry name" value="F-box-like_dom_sf"/>
</dbReference>
<dbReference type="Gene3D" id="3.30.1370.10">
    <property type="entry name" value="K Homology domain, type 1"/>
    <property type="match status" value="1"/>
</dbReference>
<evidence type="ECO:0000256" key="2">
    <source>
        <dbReference type="SAM" id="MobiDB-lite"/>
    </source>
</evidence>
<feature type="domain" description="K Homology" evidence="3">
    <location>
        <begin position="112"/>
        <end position="180"/>
    </location>
</feature>
<evidence type="ECO:0000259" key="3">
    <source>
        <dbReference type="SMART" id="SM00322"/>
    </source>
</evidence>
<organism evidence="4">
    <name type="scientific">Amphora coffeiformis</name>
    <dbReference type="NCBI Taxonomy" id="265554"/>
    <lineage>
        <taxon>Eukaryota</taxon>
        <taxon>Sar</taxon>
        <taxon>Stramenopiles</taxon>
        <taxon>Ochrophyta</taxon>
        <taxon>Bacillariophyta</taxon>
        <taxon>Bacillariophyceae</taxon>
        <taxon>Bacillariophycidae</taxon>
        <taxon>Thalassiophysales</taxon>
        <taxon>Catenulaceae</taxon>
        <taxon>Amphora</taxon>
    </lineage>
</organism>
<reference evidence="4" key="1">
    <citation type="submission" date="2021-01" db="EMBL/GenBank/DDBJ databases">
        <authorList>
            <person name="Corre E."/>
            <person name="Pelletier E."/>
            <person name="Niang G."/>
            <person name="Scheremetjew M."/>
            <person name="Finn R."/>
            <person name="Kale V."/>
            <person name="Holt S."/>
            <person name="Cochrane G."/>
            <person name="Meng A."/>
            <person name="Brown T."/>
            <person name="Cohen L."/>
        </authorList>
    </citation>
    <scope>NUCLEOTIDE SEQUENCE</scope>
    <source>
        <strain evidence="4">CCMP127</strain>
    </source>
</reference>
<gene>
    <name evidence="4" type="ORF">ACOF00016_LOCUS5721</name>
</gene>
<dbReference type="SMART" id="SM00322">
    <property type="entry name" value="KH"/>
    <property type="match status" value="1"/>
</dbReference>